<comment type="similarity">
    <text evidence="1 2">Belongs to the CutC family.</text>
</comment>
<comment type="subcellular location">
    <subcellularLocation>
        <location evidence="2">Cytoplasm</location>
    </subcellularLocation>
</comment>
<reference evidence="4" key="1">
    <citation type="journal article" date="2019" name="Int. J. Syst. Evol. Microbiol.">
        <title>The Global Catalogue of Microorganisms (GCM) 10K type strain sequencing project: providing services to taxonomists for standard genome sequencing and annotation.</title>
        <authorList>
            <consortium name="The Broad Institute Genomics Platform"/>
            <consortium name="The Broad Institute Genome Sequencing Center for Infectious Disease"/>
            <person name="Wu L."/>
            <person name="Ma J."/>
        </authorList>
    </citation>
    <scope>NUCLEOTIDE SEQUENCE [LARGE SCALE GENOMIC DNA]</scope>
    <source>
        <strain evidence="4">CECT 8010</strain>
    </source>
</reference>
<dbReference type="Proteomes" id="UP001595906">
    <property type="component" value="Unassembled WGS sequence"/>
</dbReference>
<accession>A0ABV8PRW0</accession>
<dbReference type="InterPro" id="IPR005627">
    <property type="entry name" value="CutC-like"/>
</dbReference>
<comment type="caution">
    <text evidence="2">Once thought to be involved in copper homeostasis, experiments in E.coli have shown this is not the case.</text>
</comment>
<evidence type="ECO:0000256" key="2">
    <source>
        <dbReference type="HAMAP-Rule" id="MF_00795"/>
    </source>
</evidence>
<dbReference type="HAMAP" id="MF_00795">
    <property type="entry name" value="CutC"/>
    <property type="match status" value="1"/>
</dbReference>
<dbReference type="PANTHER" id="PTHR12598:SF0">
    <property type="entry name" value="COPPER HOMEOSTASIS PROTEIN CUTC HOMOLOG"/>
    <property type="match status" value="1"/>
</dbReference>
<dbReference type="InterPro" id="IPR036822">
    <property type="entry name" value="CutC-like_dom_sf"/>
</dbReference>
<gene>
    <name evidence="2" type="primary">cutC</name>
    <name evidence="3" type="ORF">ACFOW1_00325</name>
</gene>
<dbReference type="SUPFAM" id="SSF110395">
    <property type="entry name" value="CutC-like"/>
    <property type="match status" value="1"/>
</dbReference>
<keyword evidence="2" id="KW-0963">Cytoplasm</keyword>
<dbReference type="RefSeq" id="WP_379011401.1">
    <property type="nucleotide sequence ID" value="NZ_JBHSDC010000001.1"/>
</dbReference>
<name>A0ABV8PRW0_9BACT</name>
<evidence type="ECO:0000256" key="1">
    <source>
        <dbReference type="ARBA" id="ARBA00007768"/>
    </source>
</evidence>
<evidence type="ECO:0000313" key="4">
    <source>
        <dbReference type="Proteomes" id="UP001595906"/>
    </source>
</evidence>
<proteinExistence type="inferred from homology"/>
<dbReference type="Gene3D" id="3.20.20.380">
    <property type="entry name" value="Copper homeostasis (CutC) domain"/>
    <property type="match status" value="1"/>
</dbReference>
<dbReference type="Pfam" id="PF03932">
    <property type="entry name" value="CutC"/>
    <property type="match status" value="1"/>
</dbReference>
<dbReference type="PANTHER" id="PTHR12598">
    <property type="entry name" value="COPPER HOMEOSTASIS PROTEIN CUTC"/>
    <property type="match status" value="1"/>
</dbReference>
<sequence length="237" mass="26021">MLLEVPVFNINSAIIAANNGADRLELCENYANGGTTPSYGVLKMVREKVSIPVNVLIIPTGGDFVYTDVEYAAMQQDILLCKELGFNGVVLGVLLPDGNIDIPKTKALVQLAYPMQVTFHRAFDRCINPYKGLEDIISCGCHRILTSGQKADVVAGKNLLQELVTLAKDRIIIMPGGGVKSSNMQDLINTINTKEYHASCKKMIPTAMDYINEAMQDDNNETSVDITELQTIKRLLQ</sequence>
<dbReference type="EMBL" id="JBHSDC010000001">
    <property type="protein sequence ID" value="MFC4230314.1"/>
    <property type="molecule type" value="Genomic_DNA"/>
</dbReference>
<comment type="caution">
    <text evidence="3">The sequence shown here is derived from an EMBL/GenBank/DDBJ whole genome shotgun (WGS) entry which is preliminary data.</text>
</comment>
<organism evidence="3 4">
    <name type="scientific">Parasediminibacterium paludis</name>
    <dbReference type="NCBI Taxonomy" id="908966"/>
    <lineage>
        <taxon>Bacteria</taxon>
        <taxon>Pseudomonadati</taxon>
        <taxon>Bacteroidota</taxon>
        <taxon>Chitinophagia</taxon>
        <taxon>Chitinophagales</taxon>
        <taxon>Chitinophagaceae</taxon>
        <taxon>Parasediminibacterium</taxon>
    </lineage>
</organism>
<evidence type="ECO:0000313" key="3">
    <source>
        <dbReference type="EMBL" id="MFC4230314.1"/>
    </source>
</evidence>
<keyword evidence="4" id="KW-1185">Reference proteome</keyword>
<protein>
    <recommendedName>
        <fullName evidence="2">PF03932 family protein CutC</fullName>
    </recommendedName>
</protein>